<dbReference type="STRING" id="407022.SAMN05661044_01059"/>
<dbReference type="Pfam" id="PF06580">
    <property type="entry name" value="His_kinase"/>
    <property type="match status" value="1"/>
</dbReference>
<reference evidence="4" key="1">
    <citation type="submission" date="2016-10" db="EMBL/GenBank/DDBJ databases">
        <authorList>
            <person name="Varghese N."/>
            <person name="Submissions S."/>
        </authorList>
    </citation>
    <scope>NUCLEOTIDE SEQUENCE [LARGE SCALE GENOMIC DNA]</scope>
    <source>
        <strain evidence="4">DSM 18733</strain>
    </source>
</reference>
<keyword evidence="3" id="KW-0418">Kinase</keyword>
<dbReference type="PANTHER" id="PTHR34220:SF7">
    <property type="entry name" value="SENSOR HISTIDINE KINASE YPDA"/>
    <property type="match status" value="1"/>
</dbReference>
<feature type="domain" description="Signal transduction histidine kinase internal region" evidence="2">
    <location>
        <begin position="186"/>
        <end position="257"/>
    </location>
</feature>
<dbReference type="InterPro" id="IPR010559">
    <property type="entry name" value="Sig_transdc_His_kin_internal"/>
</dbReference>
<name>A0A1H7JM75_OLID1</name>
<keyword evidence="1" id="KW-1133">Transmembrane helix</keyword>
<dbReference type="InterPro" id="IPR050640">
    <property type="entry name" value="Bact_2-comp_sensor_kinase"/>
</dbReference>
<dbReference type="OrthoDB" id="181312at2"/>
<keyword evidence="4" id="KW-1185">Reference proteome</keyword>
<keyword evidence="1" id="KW-0812">Transmembrane</keyword>
<sequence length="370" mass="42971">MPLIDQPIKTLNRNQLIYWITFVIHMMKNGWTHVAVWELRIFVELSLASYFIVEEMDVLSSILFHYGYTILMFYASVCLVLPLVTKRWNWHVIWKMPLALLLEFLVVCGLIIWVSMASNALEFSYTPNESLSVEIVNLKGVLAPFMNYIPFSIVYYVLIRLFNLALKSLKEGRLQHKMTSTLKRELWRAELNPHLLFNLLTSIRGLIDEKRSRTVMSQAIRLVRYYVHTAGKTISLSEEIENCELLIAINKFRYGDACFFNVKISSNLGTLRILPMAVLLLVENIFKYGDFRNEEQPALLTIDYHEGCLVIQTTNKIATNTANDSTKKGLKNLQERLHEYYREDGRLTSELRGNTFVSIVKINNIKHYTG</sequence>
<dbReference type="Proteomes" id="UP000199421">
    <property type="component" value="Unassembled WGS sequence"/>
</dbReference>
<dbReference type="AlphaFoldDB" id="A0A1H7JM75"/>
<protein>
    <submittedName>
        <fullName evidence="3">Sensor histidine kinase YesM</fullName>
    </submittedName>
</protein>
<evidence type="ECO:0000313" key="4">
    <source>
        <dbReference type="Proteomes" id="UP000199421"/>
    </source>
</evidence>
<dbReference type="GO" id="GO:0016020">
    <property type="term" value="C:membrane"/>
    <property type="evidence" value="ECO:0007669"/>
    <property type="project" value="InterPro"/>
</dbReference>
<gene>
    <name evidence="3" type="ORF">SAMN05661044_01059</name>
</gene>
<evidence type="ECO:0000256" key="1">
    <source>
        <dbReference type="SAM" id="Phobius"/>
    </source>
</evidence>
<evidence type="ECO:0000313" key="3">
    <source>
        <dbReference type="EMBL" id="SEK75504.1"/>
    </source>
</evidence>
<feature type="transmembrane region" description="Helical" evidence="1">
    <location>
        <begin position="148"/>
        <end position="166"/>
    </location>
</feature>
<keyword evidence="3" id="KW-0808">Transferase</keyword>
<feature type="transmembrane region" description="Helical" evidence="1">
    <location>
        <begin position="65"/>
        <end position="84"/>
    </location>
</feature>
<dbReference type="EMBL" id="FOAF01000001">
    <property type="protein sequence ID" value="SEK75504.1"/>
    <property type="molecule type" value="Genomic_DNA"/>
</dbReference>
<feature type="transmembrane region" description="Helical" evidence="1">
    <location>
        <begin position="96"/>
        <end position="116"/>
    </location>
</feature>
<organism evidence="3 4">
    <name type="scientific">Olivibacter domesticus</name>
    <name type="common">Pseudosphingobacterium domesticum</name>
    <dbReference type="NCBI Taxonomy" id="407022"/>
    <lineage>
        <taxon>Bacteria</taxon>
        <taxon>Pseudomonadati</taxon>
        <taxon>Bacteroidota</taxon>
        <taxon>Sphingobacteriia</taxon>
        <taxon>Sphingobacteriales</taxon>
        <taxon>Sphingobacteriaceae</taxon>
        <taxon>Olivibacter</taxon>
    </lineage>
</organism>
<dbReference type="RefSeq" id="WP_093319572.1">
    <property type="nucleotide sequence ID" value="NZ_FOAF01000001.1"/>
</dbReference>
<keyword evidence="1" id="KW-0472">Membrane</keyword>
<evidence type="ECO:0000259" key="2">
    <source>
        <dbReference type="Pfam" id="PF06580"/>
    </source>
</evidence>
<dbReference type="PANTHER" id="PTHR34220">
    <property type="entry name" value="SENSOR HISTIDINE KINASE YPDA"/>
    <property type="match status" value="1"/>
</dbReference>
<proteinExistence type="predicted"/>
<accession>A0A1H7JM75</accession>
<feature type="transmembrane region" description="Helical" evidence="1">
    <location>
        <begin position="34"/>
        <end position="53"/>
    </location>
</feature>
<dbReference type="GO" id="GO:0000155">
    <property type="term" value="F:phosphorelay sensor kinase activity"/>
    <property type="evidence" value="ECO:0007669"/>
    <property type="project" value="InterPro"/>
</dbReference>